<organism evidence="3 4">
    <name type="scientific">Actinophytocola algeriensis</name>
    <dbReference type="NCBI Taxonomy" id="1768010"/>
    <lineage>
        <taxon>Bacteria</taxon>
        <taxon>Bacillati</taxon>
        <taxon>Actinomycetota</taxon>
        <taxon>Actinomycetes</taxon>
        <taxon>Pseudonocardiales</taxon>
        <taxon>Pseudonocardiaceae</taxon>
    </lineage>
</organism>
<name>A0A7W7Q714_9PSEU</name>
<dbReference type="EMBL" id="JACHJQ010000004">
    <property type="protein sequence ID" value="MBB4908225.1"/>
    <property type="molecule type" value="Genomic_DNA"/>
</dbReference>
<proteinExistence type="predicted"/>
<feature type="chain" id="PRO_5030743409" evidence="1">
    <location>
        <begin position="21"/>
        <end position="292"/>
    </location>
</feature>
<keyword evidence="1" id="KW-0732">Signal</keyword>
<dbReference type="Gene3D" id="2.120.10.30">
    <property type="entry name" value="TolB, C-terminal domain"/>
    <property type="match status" value="1"/>
</dbReference>
<evidence type="ECO:0000256" key="1">
    <source>
        <dbReference type="SAM" id="SignalP"/>
    </source>
</evidence>
<dbReference type="InterPro" id="IPR051200">
    <property type="entry name" value="Host-pathogen_enzymatic-act"/>
</dbReference>
<protein>
    <submittedName>
        <fullName evidence="3">Sugar lactone lactonase YvrE</fullName>
    </submittedName>
</protein>
<reference evidence="3 4" key="1">
    <citation type="submission" date="2020-08" db="EMBL/GenBank/DDBJ databases">
        <title>Genomic Encyclopedia of Type Strains, Phase III (KMG-III): the genomes of soil and plant-associated and newly described type strains.</title>
        <authorList>
            <person name="Whitman W."/>
        </authorList>
    </citation>
    <scope>NUCLEOTIDE SEQUENCE [LARGE SCALE GENOMIC DNA]</scope>
    <source>
        <strain evidence="3 4">CECT 8960</strain>
    </source>
</reference>
<accession>A0A7W7Q714</accession>
<dbReference type="InterPro" id="IPR011042">
    <property type="entry name" value="6-blade_b-propeller_TolB-like"/>
</dbReference>
<dbReference type="Proteomes" id="UP000520767">
    <property type="component" value="Unassembled WGS sequence"/>
</dbReference>
<dbReference type="SUPFAM" id="SSF101898">
    <property type="entry name" value="NHL repeat"/>
    <property type="match status" value="1"/>
</dbReference>
<feature type="signal peptide" evidence="1">
    <location>
        <begin position="1"/>
        <end position="20"/>
    </location>
</feature>
<evidence type="ECO:0000313" key="4">
    <source>
        <dbReference type="Proteomes" id="UP000520767"/>
    </source>
</evidence>
<dbReference type="RefSeq" id="WP_184812321.1">
    <property type="nucleotide sequence ID" value="NZ_JACHJQ010000004.1"/>
</dbReference>
<feature type="domain" description="DUF6923" evidence="2">
    <location>
        <begin position="86"/>
        <end position="163"/>
    </location>
</feature>
<evidence type="ECO:0000259" key="2">
    <source>
        <dbReference type="Pfam" id="PF21959"/>
    </source>
</evidence>
<comment type="caution">
    <text evidence="3">The sequence shown here is derived from an EMBL/GenBank/DDBJ whole genome shotgun (WGS) entry which is preliminary data.</text>
</comment>
<dbReference type="PANTHER" id="PTHR47197">
    <property type="entry name" value="PROTEIN NIRF"/>
    <property type="match status" value="1"/>
</dbReference>
<dbReference type="AlphaFoldDB" id="A0A7W7Q714"/>
<dbReference type="PANTHER" id="PTHR47197:SF3">
    <property type="entry name" value="DIHYDRO-HEME D1 DEHYDROGENASE"/>
    <property type="match status" value="1"/>
</dbReference>
<sequence>MFRRVGVVLAALLVITPAVAAASPAFPTTIDLPNGFQPEGIAIGPGPVAYFGSLADGRIYRADLRTGRGRVISEGPGTPSVGLKTDQKGRLYVAGGAAGNARVIDTRTGEVLASYQLTTAAAFVNDVALAGGSAWFTDSVNQQLYRLTGGTATTVPITGDLVYGEGFNANGIAPTPDGKALLVVQSNTGKLFRVGFDGRSTLVALDYPLTNGDGLLLSGRTLYVVQNRLNTVAVLHLDRHATRAVLKKTLTDERFDVPTTVAAFGNRLYLPNARFGTTPGPDVEYQVIAIRR</sequence>
<dbReference type="Pfam" id="PF21959">
    <property type="entry name" value="DUF6923"/>
    <property type="match status" value="1"/>
</dbReference>
<evidence type="ECO:0000313" key="3">
    <source>
        <dbReference type="EMBL" id="MBB4908225.1"/>
    </source>
</evidence>
<dbReference type="InterPro" id="IPR054215">
    <property type="entry name" value="DUF6923"/>
</dbReference>
<keyword evidence="4" id="KW-1185">Reference proteome</keyword>
<gene>
    <name evidence="3" type="ORF">FHR82_004467</name>
</gene>